<sequence length="188" mass="19797">MATRTSVTPLYVIAGAGDLAVEKFRAVSGDVSSRFAKLDQKTVQTTLQTELTKRQAELQAELAKRQAELAKRFEALAADAKTVPAKLAGLPAVAQAGLTTVLGQAEETYEELAARGQEIVGRIRHQKATEDLVAQAKTTVSKAKATRTTARKTAQTAERNVKATTTSARKTAKSATKAASAAASKVGD</sequence>
<gene>
    <name evidence="2" type="ORF">EV138_2483</name>
</gene>
<evidence type="ECO:0008006" key="4">
    <source>
        <dbReference type="Google" id="ProtNLM"/>
    </source>
</evidence>
<dbReference type="AlphaFoldDB" id="A0A4R7TA79"/>
<proteinExistence type="predicted"/>
<evidence type="ECO:0000256" key="1">
    <source>
        <dbReference type="SAM" id="MobiDB-lite"/>
    </source>
</evidence>
<comment type="caution">
    <text evidence="2">The sequence shown here is derived from an EMBL/GenBank/DDBJ whole genome shotgun (WGS) entry which is preliminary data.</text>
</comment>
<protein>
    <recommendedName>
        <fullName evidence="4">Heparin binding hemagglutinin HbhA</fullName>
    </recommendedName>
</protein>
<dbReference type="Proteomes" id="UP000295151">
    <property type="component" value="Unassembled WGS sequence"/>
</dbReference>
<organism evidence="2 3">
    <name type="scientific">Kribbella voronezhensis</name>
    <dbReference type="NCBI Taxonomy" id="2512212"/>
    <lineage>
        <taxon>Bacteria</taxon>
        <taxon>Bacillati</taxon>
        <taxon>Actinomycetota</taxon>
        <taxon>Actinomycetes</taxon>
        <taxon>Propionibacteriales</taxon>
        <taxon>Kribbellaceae</taxon>
        <taxon>Kribbella</taxon>
    </lineage>
</organism>
<dbReference type="EMBL" id="SOCE01000001">
    <property type="protein sequence ID" value="TDU88930.1"/>
    <property type="molecule type" value="Genomic_DNA"/>
</dbReference>
<reference evidence="2 3" key="1">
    <citation type="submission" date="2019-03" db="EMBL/GenBank/DDBJ databases">
        <title>Genomic Encyclopedia of Type Strains, Phase III (KMG-III): the genomes of soil and plant-associated and newly described type strains.</title>
        <authorList>
            <person name="Whitman W."/>
        </authorList>
    </citation>
    <scope>NUCLEOTIDE SEQUENCE [LARGE SCALE GENOMIC DNA]</scope>
    <source>
        <strain evidence="2 3">VKM Ac-2575</strain>
    </source>
</reference>
<dbReference type="RefSeq" id="WP_133978778.1">
    <property type="nucleotide sequence ID" value="NZ_SOCE01000001.1"/>
</dbReference>
<name>A0A4R7TA79_9ACTN</name>
<accession>A0A4R7TA79</accession>
<evidence type="ECO:0000313" key="3">
    <source>
        <dbReference type="Proteomes" id="UP000295151"/>
    </source>
</evidence>
<feature type="region of interest" description="Disordered" evidence="1">
    <location>
        <begin position="141"/>
        <end position="188"/>
    </location>
</feature>
<evidence type="ECO:0000313" key="2">
    <source>
        <dbReference type="EMBL" id="TDU88930.1"/>
    </source>
</evidence>
<keyword evidence="3" id="KW-1185">Reference proteome</keyword>
<dbReference type="OrthoDB" id="3539443at2"/>